<keyword evidence="6" id="KW-0418">Kinase</keyword>
<keyword evidence="9" id="KW-0472">Membrane</keyword>
<dbReference type="GO" id="GO:0016020">
    <property type="term" value="C:membrane"/>
    <property type="evidence" value="ECO:0007669"/>
    <property type="project" value="InterPro"/>
</dbReference>
<sequence length="619" mass="71061">MTKKKVLSFIDSPDRLFMTAISIMGWLVVYLQIDEIQSWNDPWVFGLLLIFLVICEYYPMPVYRGFSSISFPVVFVIYFIFDLPLAVISYAVIMFIISVMKRRPLRIIFFNPSQLIISLLVGASISNWLMTNYIQLSNVVMLHIIELALLSIFFYSVNNLIVDIVLFLRPQHYHFKVWKQKFISELNSLGISFVYGCLFLVLGSQNRGEIDAFTFFFFFSPLVGLALLSSSIVRLRKERNRLKALFSLTSNLNKMLPSEDWLDALKTSFHDLIDVEGMILWTNENGQWKMNTHKGKIQTQVPLTEDMVMLLQNLKQPLMIADRKREPNLIDVYFEPRQRSFVYAPLVVDQETVGVFAISRSRTRSFNHEEIQAIATLSNQLAVSIKTRLLIAEKEKRSILEERNRIARDIHDGVAQTIAGALMKLETAQRKWGRSSEETQALVADSMDQLRGSLKQVRQSIYALRPYLTERVGLQSAIKQRISTFEKETGLSFSYEERGNIKPLSSMVEKILYDTFQESVQNIVKHADATKVDVLLSYQKEHILLRVKDNGKGFSLLEAMMKAQKEPHFGILQMNDGAEKIGASLQIDSKQEQGTEISIMVPKMGVEEGFEYDQADASR</sequence>
<dbReference type="InterPro" id="IPR003018">
    <property type="entry name" value="GAF"/>
</dbReference>
<dbReference type="PANTHER" id="PTHR24421:SF10">
    <property type="entry name" value="NITRATE_NITRITE SENSOR PROTEIN NARQ"/>
    <property type="match status" value="1"/>
</dbReference>
<dbReference type="GO" id="GO:0005524">
    <property type="term" value="F:ATP binding"/>
    <property type="evidence" value="ECO:0007669"/>
    <property type="project" value="UniProtKB-KW"/>
</dbReference>
<comment type="catalytic activity">
    <reaction evidence="1">
        <text>ATP + protein L-histidine = ADP + protein N-phospho-L-histidine.</text>
        <dbReference type="EC" id="2.7.13.3"/>
    </reaction>
</comment>
<feature type="transmembrane region" description="Helical" evidence="9">
    <location>
        <begin position="212"/>
        <end position="233"/>
    </location>
</feature>
<evidence type="ECO:0000256" key="8">
    <source>
        <dbReference type="ARBA" id="ARBA00023012"/>
    </source>
</evidence>
<evidence type="ECO:0000256" key="9">
    <source>
        <dbReference type="SAM" id="Phobius"/>
    </source>
</evidence>
<keyword evidence="12" id="KW-1185">Reference proteome</keyword>
<proteinExistence type="predicted"/>
<dbReference type="SMART" id="SM00065">
    <property type="entry name" value="GAF"/>
    <property type="match status" value="1"/>
</dbReference>
<feature type="transmembrane region" description="Helical" evidence="9">
    <location>
        <begin position="43"/>
        <end position="60"/>
    </location>
</feature>
<feature type="transmembrane region" description="Helical" evidence="9">
    <location>
        <begin position="15"/>
        <end position="31"/>
    </location>
</feature>
<evidence type="ECO:0000256" key="4">
    <source>
        <dbReference type="ARBA" id="ARBA00022679"/>
    </source>
</evidence>
<dbReference type="InterPro" id="IPR011712">
    <property type="entry name" value="Sig_transdc_His_kin_sub3_dim/P"/>
</dbReference>
<dbReference type="EC" id="2.7.13.3" evidence="2"/>
<evidence type="ECO:0000256" key="5">
    <source>
        <dbReference type="ARBA" id="ARBA00022741"/>
    </source>
</evidence>
<dbReference type="Pfam" id="PF01590">
    <property type="entry name" value="GAF"/>
    <property type="match status" value="1"/>
</dbReference>
<dbReference type="GO" id="GO:0046983">
    <property type="term" value="F:protein dimerization activity"/>
    <property type="evidence" value="ECO:0007669"/>
    <property type="project" value="InterPro"/>
</dbReference>
<dbReference type="SUPFAM" id="SSF55781">
    <property type="entry name" value="GAF domain-like"/>
    <property type="match status" value="1"/>
</dbReference>
<evidence type="ECO:0000256" key="3">
    <source>
        <dbReference type="ARBA" id="ARBA00022553"/>
    </source>
</evidence>
<dbReference type="InterPro" id="IPR029016">
    <property type="entry name" value="GAF-like_dom_sf"/>
</dbReference>
<dbReference type="PANTHER" id="PTHR24421">
    <property type="entry name" value="NITRATE/NITRITE SENSOR PROTEIN NARX-RELATED"/>
    <property type="match status" value="1"/>
</dbReference>
<keyword evidence="4" id="KW-0808">Transferase</keyword>
<reference evidence="11 12" key="1">
    <citation type="submission" date="2020-02" db="EMBL/GenBank/DDBJ databases">
        <title>Bacillus aquiflavi sp. nov., isolated from yellow water of strong flavor Chinese baijiu in Yibin region of China.</title>
        <authorList>
            <person name="Xie J."/>
        </authorList>
    </citation>
    <scope>NUCLEOTIDE SEQUENCE [LARGE SCALE GENOMIC DNA]</scope>
    <source>
        <strain evidence="11 12">SA4</strain>
    </source>
</reference>
<dbReference type="GO" id="GO:0000155">
    <property type="term" value="F:phosphorelay sensor kinase activity"/>
    <property type="evidence" value="ECO:0007669"/>
    <property type="project" value="InterPro"/>
</dbReference>
<dbReference type="RefSeq" id="WP_163180351.1">
    <property type="nucleotide sequence ID" value="NZ_JAAIWM010000005.1"/>
</dbReference>
<dbReference type="AlphaFoldDB" id="A0A6M0Q995"/>
<evidence type="ECO:0000313" key="12">
    <source>
        <dbReference type="Proteomes" id="UP000481043"/>
    </source>
</evidence>
<accession>A0A6M0Q995</accession>
<feature type="transmembrane region" description="Helical" evidence="9">
    <location>
        <begin position="189"/>
        <end position="206"/>
    </location>
</feature>
<dbReference type="Pfam" id="PF07730">
    <property type="entry name" value="HisKA_3"/>
    <property type="match status" value="1"/>
</dbReference>
<feature type="transmembrane region" description="Helical" evidence="9">
    <location>
        <begin position="109"/>
        <end position="130"/>
    </location>
</feature>
<keyword evidence="9" id="KW-1133">Transmembrane helix</keyword>
<gene>
    <name evidence="11" type="ORF">G4D63_14135</name>
</gene>
<keyword evidence="8" id="KW-0902">Two-component regulatory system</keyword>
<keyword evidence="9" id="KW-0812">Transmembrane</keyword>
<evidence type="ECO:0000256" key="7">
    <source>
        <dbReference type="ARBA" id="ARBA00022840"/>
    </source>
</evidence>
<dbReference type="EMBL" id="JAAIWM010000005">
    <property type="protein sequence ID" value="NEY72873.1"/>
    <property type="molecule type" value="Genomic_DNA"/>
</dbReference>
<dbReference type="Gene3D" id="3.30.565.10">
    <property type="entry name" value="Histidine kinase-like ATPase, C-terminal domain"/>
    <property type="match status" value="1"/>
</dbReference>
<evidence type="ECO:0000256" key="1">
    <source>
        <dbReference type="ARBA" id="ARBA00000085"/>
    </source>
</evidence>
<evidence type="ECO:0000259" key="10">
    <source>
        <dbReference type="SMART" id="SM00065"/>
    </source>
</evidence>
<organism evidence="11 12">
    <name type="scientific">Bacillus mesophilus</name>
    <dbReference type="NCBI Taxonomy" id="1808955"/>
    <lineage>
        <taxon>Bacteria</taxon>
        <taxon>Bacillati</taxon>
        <taxon>Bacillota</taxon>
        <taxon>Bacilli</taxon>
        <taxon>Bacillales</taxon>
        <taxon>Bacillaceae</taxon>
        <taxon>Bacillus</taxon>
    </lineage>
</organism>
<dbReference type="InterPro" id="IPR036890">
    <property type="entry name" value="HATPase_C_sf"/>
</dbReference>
<feature type="domain" description="GAF" evidence="10">
    <location>
        <begin position="256"/>
        <end position="395"/>
    </location>
</feature>
<feature type="transmembrane region" description="Helical" evidence="9">
    <location>
        <begin position="72"/>
        <end position="97"/>
    </location>
</feature>
<evidence type="ECO:0000313" key="11">
    <source>
        <dbReference type="EMBL" id="NEY72873.1"/>
    </source>
</evidence>
<dbReference type="Proteomes" id="UP000481043">
    <property type="component" value="Unassembled WGS sequence"/>
</dbReference>
<dbReference type="CDD" id="cd16917">
    <property type="entry name" value="HATPase_UhpB-NarQ-NarX-like"/>
    <property type="match status" value="1"/>
</dbReference>
<dbReference type="Pfam" id="PF02518">
    <property type="entry name" value="HATPase_c"/>
    <property type="match status" value="1"/>
</dbReference>
<name>A0A6M0Q995_9BACI</name>
<keyword evidence="3" id="KW-0597">Phosphoprotein</keyword>
<keyword evidence="5" id="KW-0547">Nucleotide-binding</keyword>
<evidence type="ECO:0000256" key="6">
    <source>
        <dbReference type="ARBA" id="ARBA00022777"/>
    </source>
</evidence>
<dbReference type="InterPro" id="IPR003594">
    <property type="entry name" value="HATPase_dom"/>
</dbReference>
<comment type="caution">
    <text evidence="11">The sequence shown here is derived from an EMBL/GenBank/DDBJ whole genome shotgun (WGS) entry which is preliminary data.</text>
</comment>
<feature type="transmembrane region" description="Helical" evidence="9">
    <location>
        <begin position="142"/>
        <end position="168"/>
    </location>
</feature>
<keyword evidence="7" id="KW-0067">ATP-binding</keyword>
<dbReference type="Gene3D" id="1.20.5.1930">
    <property type="match status" value="1"/>
</dbReference>
<dbReference type="SUPFAM" id="SSF55874">
    <property type="entry name" value="ATPase domain of HSP90 chaperone/DNA topoisomerase II/histidine kinase"/>
    <property type="match status" value="1"/>
</dbReference>
<evidence type="ECO:0000256" key="2">
    <source>
        <dbReference type="ARBA" id="ARBA00012438"/>
    </source>
</evidence>
<protein>
    <recommendedName>
        <fullName evidence="2">histidine kinase</fullName>
        <ecNumber evidence="2">2.7.13.3</ecNumber>
    </recommendedName>
</protein>
<dbReference type="InterPro" id="IPR050482">
    <property type="entry name" value="Sensor_HK_TwoCompSys"/>
</dbReference>
<dbReference type="Gene3D" id="3.30.450.40">
    <property type="match status" value="1"/>
</dbReference>